<sequence>MLGIVVAFGQGCDEKFACSTTIATCCRSTGDISASVASIDDPFPGTFKRLYTPVLYALILGFWADNEMR</sequence>
<dbReference type="EMBL" id="JAQOWY010000011">
    <property type="protein sequence ID" value="KAK1856235.1"/>
    <property type="molecule type" value="Genomic_DNA"/>
</dbReference>
<gene>
    <name evidence="1" type="ORF">CCHR01_01147</name>
</gene>
<dbReference type="Proteomes" id="UP001243330">
    <property type="component" value="Unassembled WGS sequence"/>
</dbReference>
<protein>
    <submittedName>
        <fullName evidence="1">Uncharacterized protein</fullName>
    </submittedName>
</protein>
<reference evidence="1" key="1">
    <citation type="submission" date="2023-01" db="EMBL/GenBank/DDBJ databases">
        <title>Colletotrichum chrysophilum M932 genome sequence.</title>
        <authorList>
            <person name="Baroncelli R."/>
        </authorList>
    </citation>
    <scope>NUCLEOTIDE SEQUENCE</scope>
    <source>
        <strain evidence="1">M932</strain>
    </source>
</reference>
<evidence type="ECO:0000313" key="1">
    <source>
        <dbReference type="EMBL" id="KAK1856235.1"/>
    </source>
</evidence>
<organism evidence="1 2">
    <name type="scientific">Colletotrichum chrysophilum</name>
    <dbReference type="NCBI Taxonomy" id="1836956"/>
    <lineage>
        <taxon>Eukaryota</taxon>
        <taxon>Fungi</taxon>
        <taxon>Dikarya</taxon>
        <taxon>Ascomycota</taxon>
        <taxon>Pezizomycotina</taxon>
        <taxon>Sordariomycetes</taxon>
        <taxon>Hypocreomycetidae</taxon>
        <taxon>Glomerellales</taxon>
        <taxon>Glomerellaceae</taxon>
        <taxon>Colletotrichum</taxon>
        <taxon>Colletotrichum gloeosporioides species complex</taxon>
    </lineage>
</organism>
<proteinExistence type="predicted"/>
<dbReference type="AlphaFoldDB" id="A0AAD9AZN4"/>
<keyword evidence="2" id="KW-1185">Reference proteome</keyword>
<evidence type="ECO:0000313" key="2">
    <source>
        <dbReference type="Proteomes" id="UP001243330"/>
    </source>
</evidence>
<accession>A0AAD9AZN4</accession>
<name>A0AAD9AZN4_9PEZI</name>
<comment type="caution">
    <text evidence="1">The sequence shown here is derived from an EMBL/GenBank/DDBJ whole genome shotgun (WGS) entry which is preliminary data.</text>
</comment>